<keyword evidence="3" id="KW-0732">Signal</keyword>
<accession>A0AAF0DLV2</accession>
<dbReference type="Gene3D" id="1.10.1280.10">
    <property type="entry name" value="Di-copper center containing domain from catechol oxidase"/>
    <property type="match status" value="1"/>
</dbReference>
<dbReference type="PROSITE" id="PS00498">
    <property type="entry name" value="TYROSINASE_2"/>
    <property type="match status" value="1"/>
</dbReference>
<name>A0AAF0DLV2_9EURO</name>
<keyword evidence="6" id="KW-1185">Reference proteome</keyword>
<dbReference type="SUPFAM" id="SSF48056">
    <property type="entry name" value="Di-copper centre-containing domain"/>
    <property type="match status" value="1"/>
</dbReference>
<evidence type="ECO:0000259" key="4">
    <source>
        <dbReference type="PROSITE" id="PS00498"/>
    </source>
</evidence>
<keyword evidence="1" id="KW-0479">Metal-binding</keyword>
<sequence length="394" mass="44685">MIFATFIFWALLGQWAIAATVPSLLAPTADEKSAKRLLELQTKARENLEQALKSGGGDKRTGCSLETLRIRREWRALSKEERRSYIKAVYCLQEKPSLIDEKIVPGAKTLFDTFTTLHINQTQTIHNNTLREECGFEGMHPYWEWGYDVYDPDSSAIMDGSDYSLGSNGAPLAGRNDTWTLWPPPPFEPTKENTNVFPAGTGGGCVHSGPFSNMTVHFGPISRAADRHLERMFQYRPHCLIRDVNPFIGQHYVAFNWTVWAIEESIDAMGFQARITGDRRQGHGDYPLNKFASHGGGHYFGGGMNGAFSDFYASPQDPLFFPHHGQIDRMWTIWQWLDIEKRRNALHGTLTYENLPPSRNGTLEDIIDLTPIADPIQVRELMDVIDGPFCYFYE</sequence>
<evidence type="ECO:0000256" key="2">
    <source>
        <dbReference type="ARBA" id="ARBA00023008"/>
    </source>
</evidence>
<reference evidence="5" key="1">
    <citation type="submission" date="2023-03" db="EMBL/GenBank/DDBJ databases">
        <title>Emydomyces testavorans Genome Sequence.</title>
        <authorList>
            <person name="Hoyer L."/>
        </authorList>
    </citation>
    <scope>NUCLEOTIDE SEQUENCE</scope>
    <source>
        <strain evidence="5">16-2883</strain>
    </source>
</reference>
<evidence type="ECO:0000313" key="6">
    <source>
        <dbReference type="Proteomes" id="UP001219355"/>
    </source>
</evidence>
<dbReference type="Pfam" id="PF00264">
    <property type="entry name" value="Tyrosinase"/>
    <property type="match status" value="1"/>
</dbReference>
<dbReference type="GO" id="GO:0046872">
    <property type="term" value="F:metal ion binding"/>
    <property type="evidence" value="ECO:0007669"/>
    <property type="project" value="UniProtKB-KW"/>
</dbReference>
<evidence type="ECO:0000313" key="5">
    <source>
        <dbReference type="EMBL" id="WEW61215.1"/>
    </source>
</evidence>
<dbReference type="InterPro" id="IPR002227">
    <property type="entry name" value="Tyrosinase_Cu-bd"/>
</dbReference>
<protein>
    <submittedName>
        <fullName evidence="5">Tyrosinase superfamily protein</fullName>
        <ecNumber evidence="5">1.14.18.1</ecNumber>
    </submittedName>
</protein>
<feature type="signal peptide" evidence="3">
    <location>
        <begin position="1"/>
        <end position="18"/>
    </location>
</feature>
<keyword evidence="2" id="KW-0186">Copper</keyword>
<proteinExistence type="predicted"/>
<dbReference type="GO" id="GO:0004503">
    <property type="term" value="F:tyrosinase activity"/>
    <property type="evidence" value="ECO:0007669"/>
    <property type="project" value="UniProtKB-EC"/>
</dbReference>
<dbReference type="EC" id="1.14.18.1" evidence="5"/>
<keyword evidence="5" id="KW-0560">Oxidoreductase</keyword>
<feature type="chain" id="PRO_5042027588" evidence="3">
    <location>
        <begin position="19"/>
        <end position="394"/>
    </location>
</feature>
<dbReference type="PANTHER" id="PTHR11474">
    <property type="entry name" value="TYROSINASE FAMILY MEMBER"/>
    <property type="match status" value="1"/>
</dbReference>
<organism evidence="5 6">
    <name type="scientific">Emydomyces testavorans</name>
    <dbReference type="NCBI Taxonomy" id="2070801"/>
    <lineage>
        <taxon>Eukaryota</taxon>
        <taxon>Fungi</taxon>
        <taxon>Dikarya</taxon>
        <taxon>Ascomycota</taxon>
        <taxon>Pezizomycotina</taxon>
        <taxon>Eurotiomycetes</taxon>
        <taxon>Eurotiomycetidae</taxon>
        <taxon>Onygenales</taxon>
        <taxon>Nannizziopsiaceae</taxon>
        <taxon>Emydomyces</taxon>
    </lineage>
</organism>
<gene>
    <name evidence="5" type="ORF">PRK78_006705</name>
</gene>
<evidence type="ECO:0000256" key="1">
    <source>
        <dbReference type="ARBA" id="ARBA00022723"/>
    </source>
</evidence>
<dbReference type="InterPro" id="IPR008922">
    <property type="entry name" value="Di-copper_centre_dom_sf"/>
</dbReference>
<dbReference type="EMBL" id="CP120630">
    <property type="protein sequence ID" value="WEW61215.1"/>
    <property type="molecule type" value="Genomic_DNA"/>
</dbReference>
<dbReference type="AlphaFoldDB" id="A0AAF0DLV2"/>
<evidence type="ECO:0000256" key="3">
    <source>
        <dbReference type="SAM" id="SignalP"/>
    </source>
</evidence>
<dbReference type="Proteomes" id="UP001219355">
    <property type="component" value="Chromosome 4"/>
</dbReference>
<dbReference type="InterPro" id="IPR050316">
    <property type="entry name" value="Tyrosinase/Hemocyanin"/>
</dbReference>
<feature type="domain" description="Tyrosinase copper-binding" evidence="4">
    <location>
        <begin position="317"/>
        <end position="328"/>
    </location>
</feature>
<dbReference type="PANTHER" id="PTHR11474:SF126">
    <property type="entry name" value="TYROSINASE-LIKE PROTEIN TYR-1-RELATED"/>
    <property type="match status" value="1"/>
</dbReference>